<feature type="transmembrane region" description="Helical" evidence="6">
    <location>
        <begin position="20"/>
        <end position="40"/>
    </location>
</feature>
<feature type="transmembrane region" description="Helical" evidence="6">
    <location>
        <begin position="297"/>
        <end position="318"/>
    </location>
</feature>
<organism evidence="8 9">
    <name type="scientific">Candidatus Brocadia fulgida</name>
    <dbReference type="NCBI Taxonomy" id="380242"/>
    <lineage>
        <taxon>Bacteria</taxon>
        <taxon>Pseudomonadati</taxon>
        <taxon>Planctomycetota</taxon>
        <taxon>Candidatus Brocadiia</taxon>
        <taxon>Candidatus Brocadiales</taxon>
        <taxon>Candidatus Brocadiaceae</taxon>
        <taxon>Candidatus Brocadia</taxon>
    </lineage>
</organism>
<name>A0A0M2USE1_9BACT</name>
<dbReference type="PANTHER" id="PTHR33406:SF13">
    <property type="entry name" value="MEMBRANE PROTEIN YDFJ"/>
    <property type="match status" value="1"/>
</dbReference>
<evidence type="ECO:0000256" key="3">
    <source>
        <dbReference type="ARBA" id="ARBA00022692"/>
    </source>
</evidence>
<keyword evidence="5 6" id="KW-0472">Membrane</keyword>
<evidence type="ECO:0000256" key="2">
    <source>
        <dbReference type="ARBA" id="ARBA00022475"/>
    </source>
</evidence>
<evidence type="ECO:0000313" key="8">
    <source>
        <dbReference type="EMBL" id="KKO18983.1"/>
    </source>
</evidence>
<evidence type="ECO:0000313" key="9">
    <source>
        <dbReference type="Proteomes" id="UP000034954"/>
    </source>
</evidence>
<feature type="transmembrane region" description="Helical" evidence="6">
    <location>
        <begin position="714"/>
        <end position="734"/>
    </location>
</feature>
<protein>
    <submittedName>
        <fullName evidence="8">Transporter protein</fullName>
    </submittedName>
</protein>
<gene>
    <name evidence="8" type="ORF">BROFUL_02277</name>
</gene>
<feature type="transmembrane region" description="Helical" evidence="6">
    <location>
        <begin position="782"/>
        <end position="804"/>
    </location>
</feature>
<feature type="transmembrane region" description="Helical" evidence="6">
    <location>
        <begin position="398"/>
        <end position="424"/>
    </location>
</feature>
<feature type="transmembrane region" description="Helical" evidence="6">
    <location>
        <begin position="740"/>
        <end position="761"/>
    </location>
</feature>
<evidence type="ECO:0000256" key="4">
    <source>
        <dbReference type="ARBA" id="ARBA00022989"/>
    </source>
</evidence>
<feature type="transmembrane region" description="Helical" evidence="6">
    <location>
        <begin position="684"/>
        <end position="707"/>
    </location>
</feature>
<keyword evidence="2" id="KW-1003">Cell membrane</keyword>
<dbReference type="AlphaFoldDB" id="A0A0M2USE1"/>
<keyword evidence="3 6" id="KW-0812">Transmembrane</keyword>
<keyword evidence="9" id="KW-1185">Reference proteome</keyword>
<feature type="transmembrane region" description="Helical" evidence="6">
    <location>
        <begin position="372"/>
        <end position="392"/>
    </location>
</feature>
<dbReference type="Proteomes" id="UP000034954">
    <property type="component" value="Unassembled WGS sequence"/>
</dbReference>
<dbReference type="EMBL" id="LAQJ01000225">
    <property type="protein sequence ID" value="KKO18983.1"/>
    <property type="molecule type" value="Genomic_DNA"/>
</dbReference>
<dbReference type="Gene3D" id="1.20.1640.10">
    <property type="entry name" value="Multidrug efflux transporter AcrB transmembrane domain"/>
    <property type="match status" value="2"/>
</dbReference>
<dbReference type="InterPro" id="IPR050545">
    <property type="entry name" value="Mycobact_MmpL"/>
</dbReference>
<dbReference type="PROSITE" id="PS50156">
    <property type="entry name" value="SSD"/>
    <property type="match status" value="1"/>
</dbReference>
<sequence length="843" mass="94194">MKRMKLEHLLRKVAFVIFLYHKKIVILFSVLIIASFYTIFHMKIESDVLDVLPSGNKTVAQYKDFIEKYGTMDNIVFIVESEDNKISENIDLIEKIAKNLSESPLIEYVDYGPLNYKNEVFIRYLPLFLDETGIKFLKKRLTPQGIKQQVKINHDRLVSPLSSPFDYEMIARDPLNLHTILRASLLKQYQASKLDLSMGYYFTKDHSAALLLAKPTGKGRDMAFVKELKKELDIITFSALQECSNPPGVKVGITGGHAIAEDIRQIIKHDVTVSSALSIILIGLLIMLAYRVRIKILSIIGLTMFASLAVTLAFAYLLFGSLNIVTSAVVAILIDIYVDYSLHMVKRYCDEFKKHNNPYMALEVTLTRTGPAIILSALTTSLSFFCILVTNFKGLYELGVVSGIGVILSMMCNLFLMNALLVWISKSGLQRIQYGRNFFRGSGNFPNFLIGKTKYILTLSAILVCLAAFGIARLKFNNNPDSLAPVDSPAILSGKKLGEKMGKKGEPLNIIIKSDNKEELSRAFDELETVSTRWKHAKIIEDYSSLNTFMPKPSDQLINVNTLRKIGHDSLLRVDSLESVLISALEKNGFVFEKDYINKYLHETVTTLNTIEPIGFDELEAMSIPNVSHFYNKRDLSIVAYLYPTVKGWDKRTVDTIQDYIISKGGNWVLVGKPILFTEIQSSIIWNSGIATVLTVLLNLIIIYWYFRRFLVVVLVMLPVTLGFVFTVGIMGYANISFNVFNISAIALIFGLGVDYGIYVIQAYLMEDTVDVGNALRISGKNVIMCAATTIAGCGSLITAKFIGIATIGLVLSIGAITCAFTALIILPAIIMLKGKRLCHARL</sequence>
<evidence type="ECO:0000256" key="1">
    <source>
        <dbReference type="ARBA" id="ARBA00004651"/>
    </source>
</evidence>
<comment type="caution">
    <text evidence="8">The sequence shown here is derived from an EMBL/GenBank/DDBJ whole genome shotgun (WGS) entry which is preliminary data.</text>
</comment>
<keyword evidence="4 6" id="KW-1133">Transmembrane helix</keyword>
<feature type="transmembrane region" description="Helical" evidence="6">
    <location>
        <begin position="271"/>
        <end position="290"/>
    </location>
</feature>
<evidence type="ECO:0000256" key="6">
    <source>
        <dbReference type="SAM" id="Phobius"/>
    </source>
</evidence>
<feature type="transmembrane region" description="Helical" evidence="6">
    <location>
        <begin position="810"/>
        <end position="833"/>
    </location>
</feature>
<feature type="transmembrane region" description="Helical" evidence="6">
    <location>
        <begin position="455"/>
        <end position="474"/>
    </location>
</feature>
<dbReference type="PANTHER" id="PTHR33406">
    <property type="entry name" value="MEMBRANE PROTEIN MJ1562-RELATED"/>
    <property type="match status" value="1"/>
</dbReference>
<dbReference type="InterPro" id="IPR004869">
    <property type="entry name" value="MMPL_dom"/>
</dbReference>
<proteinExistence type="predicted"/>
<feature type="domain" description="SSD" evidence="7">
    <location>
        <begin position="302"/>
        <end position="423"/>
    </location>
</feature>
<dbReference type="Pfam" id="PF03176">
    <property type="entry name" value="MMPL"/>
    <property type="match status" value="2"/>
</dbReference>
<reference evidence="8 9" key="1">
    <citation type="journal article" date="2013" name="BMC Microbiol.">
        <title>Identification of the type II cytochrome c maturation pathway in anammox bacteria by comparative genomics.</title>
        <authorList>
            <person name="Ferousi C."/>
            <person name="Speth D.R."/>
            <person name="Reimann J."/>
            <person name="Op den Camp H.J."/>
            <person name="Allen J.W."/>
            <person name="Keltjens J.T."/>
            <person name="Jetten M.S."/>
        </authorList>
    </citation>
    <scope>NUCLEOTIDE SEQUENCE [LARGE SCALE GENOMIC DNA]</scope>
    <source>
        <strain evidence="8">RU1</strain>
    </source>
</reference>
<accession>A0A0M2USE1</accession>
<comment type="subcellular location">
    <subcellularLocation>
        <location evidence="1">Cell membrane</location>
        <topology evidence="1">Multi-pass membrane protein</topology>
    </subcellularLocation>
</comment>
<dbReference type="GO" id="GO:0005886">
    <property type="term" value="C:plasma membrane"/>
    <property type="evidence" value="ECO:0007669"/>
    <property type="project" value="UniProtKB-SubCell"/>
</dbReference>
<dbReference type="InterPro" id="IPR000731">
    <property type="entry name" value="SSD"/>
</dbReference>
<evidence type="ECO:0000259" key="7">
    <source>
        <dbReference type="PROSITE" id="PS50156"/>
    </source>
</evidence>
<feature type="transmembrane region" description="Helical" evidence="6">
    <location>
        <begin position="324"/>
        <end position="345"/>
    </location>
</feature>
<evidence type="ECO:0000256" key="5">
    <source>
        <dbReference type="ARBA" id="ARBA00023136"/>
    </source>
</evidence>
<dbReference type="SUPFAM" id="SSF82866">
    <property type="entry name" value="Multidrug efflux transporter AcrB transmembrane domain"/>
    <property type="match status" value="2"/>
</dbReference>